<dbReference type="Proteomes" id="UP000266841">
    <property type="component" value="Unassembled WGS sequence"/>
</dbReference>
<feature type="region of interest" description="Disordered" evidence="1">
    <location>
        <begin position="384"/>
        <end position="411"/>
    </location>
</feature>
<comment type="caution">
    <text evidence="3">The sequence shown here is derived from an EMBL/GenBank/DDBJ whole genome shotgun (WGS) entry which is preliminary data.</text>
</comment>
<evidence type="ECO:0000313" key="4">
    <source>
        <dbReference type="Proteomes" id="UP000266841"/>
    </source>
</evidence>
<gene>
    <name evidence="3" type="ORF">THAOC_09869</name>
</gene>
<dbReference type="PANTHER" id="PTHR43662:SF3">
    <property type="entry name" value="DOMAIN PROTEIN, PUTATIVE (AFU_ORTHOLOGUE AFUA_6G11970)-RELATED"/>
    <property type="match status" value="1"/>
</dbReference>
<evidence type="ECO:0000313" key="3">
    <source>
        <dbReference type="EMBL" id="EJK68920.1"/>
    </source>
</evidence>
<evidence type="ECO:0000259" key="2">
    <source>
        <dbReference type="Pfam" id="PF09362"/>
    </source>
</evidence>
<proteinExistence type="predicted"/>
<sequence length="530" mass="58971">MFAKSAIYVVAPFAGAGATSVKMDYLPIGFARVDPILSQDCLSDHVHTFYGPQSGVEPRRLNASSELEFHARLIETPVEENTGNVEENKSSESTRCPHSPCFNTILNVRQVYWHPTVYKYDRNSDTYTRALMAQSSAYYVWQTGETKAFPNGFQMIGGYDPELSDATASCSDPLPCDEDDCYTENSFFPRNKCSELEVSMRMPSCWDGVSINSPGGTGHVAYGDFTWPSGDDESFPDIQCPDSHPVKIPQIHLFFRISPYHGGWHTFSDGSSIFHADYVSGWNETTLQTLLDNCENKGDGAQPNHFCEDHLTFRDTPKCTNECLCDFADPILLEKIHAFQPATALDIHGTIADEETEVIVGNLPRGTCNGLLVGQTSGNKYNASLSANLKPPSTGEYVPRDSSEDEDESGRCAGKEHRLLFRLSNMLSLLLLLEDDLDDLDDGFHEDHEEEDEDGSGEDSEDHEEEHEEDEHEEDELTSFDEDPCYEDSHEDSQPVISPKSSNAASDHLAFGVVAFGSLSLWLRELGLIY</sequence>
<feature type="compositionally biased region" description="Acidic residues" evidence="1">
    <location>
        <begin position="448"/>
        <end position="486"/>
    </location>
</feature>
<dbReference type="InterPro" id="IPR018535">
    <property type="entry name" value="DUF1996"/>
</dbReference>
<dbReference type="EMBL" id="AGNL01010697">
    <property type="protein sequence ID" value="EJK68920.1"/>
    <property type="molecule type" value="Genomic_DNA"/>
</dbReference>
<accession>K0SU22</accession>
<keyword evidence="4" id="KW-1185">Reference proteome</keyword>
<dbReference type="PANTHER" id="PTHR43662">
    <property type="match status" value="1"/>
</dbReference>
<dbReference type="Pfam" id="PF09362">
    <property type="entry name" value="DUF1996"/>
    <property type="match status" value="1"/>
</dbReference>
<name>K0SU22_THAOC</name>
<feature type="region of interest" description="Disordered" evidence="1">
    <location>
        <begin position="441"/>
        <end position="503"/>
    </location>
</feature>
<dbReference type="eggNOG" id="ENOG502RYCN">
    <property type="taxonomic scope" value="Eukaryota"/>
</dbReference>
<protein>
    <recommendedName>
        <fullName evidence="2">DUF1996 domain-containing protein</fullName>
    </recommendedName>
</protein>
<feature type="domain" description="DUF1996" evidence="2">
    <location>
        <begin position="34"/>
        <end position="282"/>
    </location>
</feature>
<organism evidence="3 4">
    <name type="scientific">Thalassiosira oceanica</name>
    <name type="common">Marine diatom</name>
    <dbReference type="NCBI Taxonomy" id="159749"/>
    <lineage>
        <taxon>Eukaryota</taxon>
        <taxon>Sar</taxon>
        <taxon>Stramenopiles</taxon>
        <taxon>Ochrophyta</taxon>
        <taxon>Bacillariophyta</taxon>
        <taxon>Coscinodiscophyceae</taxon>
        <taxon>Thalassiosirophycidae</taxon>
        <taxon>Thalassiosirales</taxon>
        <taxon>Thalassiosiraceae</taxon>
        <taxon>Thalassiosira</taxon>
    </lineage>
</organism>
<dbReference type="OrthoDB" id="74764at2759"/>
<dbReference type="AlphaFoldDB" id="K0SU22"/>
<evidence type="ECO:0000256" key="1">
    <source>
        <dbReference type="SAM" id="MobiDB-lite"/>
    </source>
</evidence>
<reference evidence="3 4" key="1">
    <citation type="journal article" date="2012" name="Genome Biol.">
        <title>Genome and low-iron response of an oceanic diatom adapted to chronic iron limitation.</title>
        <authorList>
            <person name="Lommer M."/>
            <person name="Specht M."/>
            <person name="Roy A.S."/>
            <person name="Kraemer L."/>
            <person name="Andreson R."/>
            <person name="Gutowska M.A."/>
            <person name="Wolf J."/>
            <person name="Bergner S.V."/>
            <person name="Schilhabel M.B."/>
            <person name="Klostermeier U.C."/>
            <person name="Beiko R.G."/>
            <person name="Rosenstiel P."/>
            <person name="Hippler M."/>
            <person name="Laroche J."/>
        </authorList>
    </citation>
    <scope>NUCLEOTIDE SEQUENCE [LARGE SCALE GENOMIC DNA]</scope>
    <source>
        <strain evidence="3 4">CCMP1005</strain>
    </source>
</reference>